<dbReference type="Proteomes" id="UP000885374">
    <property type="component" value="Unassembled WGS sequence"/>
</dbReference>
<dbReference type="PANTHER" id="PTHR47197:SF3">
    <property type="entry name" value="DIHYDRO-HEME D1 DEHYDROGENASE"/>
    <property type="match status" value="1"/>
</dbReference>
<comment type="caution">
    <text evidence="2">The sequence shown here is derived from an EMBL/GenBank/DDBJ whole genome shotgun (WGS) entry which is preliminary data.</text>
</comment>
<dbReference type="InterPro" id="IPR051200">
    <property type="entry name" value="Host-pathogen_enzymatic-act"/>
</dbReference>
<sequence length="403" mass="43963">MLNPGFSMAIPAKMETRMKLTVKPLVLALMLAAYLPVAQATETAGPVQAAQQTASVNITQQAVAPAVYELAYSIRNNEVFVMAPVFEKDHKAGKKPLVIRLNGDTLKPEGETELPSAGFGTVLDDDNNTLYIGTHNGTVIAYDTATNKVKGELQIVPKEKDEETGKLDTIHTLRQLWLDTKNHRIYIPGMSWKGSVLYVIDTKTFKLVKTVGNTGLVSSGITQAPDGGDIFLSNWQHEMVVIDSNTLNIKKRLNISVDQPLFLAYNTERNEVLAVDEGLEKIYGMLNKDAQKAGKTYQTKSAGHSLVVLDPQSGNVLRTIPTGKLPVAVKVDDKSGRIYVTALESGTVSVYSTKDYSLLNIVDVKPSANSIAVNPKDGSVYISVKNFASKDKTEKEKVAHLQF</sequence>
<dbReference type="Gene3D" id="2.130.10.10">
    <property type="entry name" value="YVTN repeat-like/Quinoprotein amine dehydrogenase"/>
    <property type="match status" value="1"/>
</dbReference>
<organism evidence="2">
    <name type="scientific">Salmonella enterica I</name>
    <dbReference type="NCBI Taxonomy" id="59201"/>
    <lineage>
        <taxon>Bacteria</taxon>
        <taxon>Pseudomonadati</taxon>
        <taxon>Pseudomonadota</taxon>
        <taxon>Gammaproteobacteria</taxon>
        <taxon>Enterobacterales</taxon>
        <taxon>Enterobacteriaceae</taxon>
        <taxon>Salmonella</taxon>
    </lineage>
</organism>
<protein>
    <submittedName>
        <fullName evidence="2">Uncharacterized protein</fullName>
    </submittedName>
</protein>
<feature type="signal peptide" evidence="1">
    <location>
        <begin position="1"/>
        <end position="40"/>
    </location>
</feature>
<dbReference type="SUPFAM" id="SSF51004">
    <property type="entry name" value="C-terminal (heme d1) domain of cytochrome cd1-nitrite reductase"/>
    <property type="match status" value="1"/>
</dbReference>
<gene>
    <name evidence="2" type="ORF">DRU74_26745</name>
</gene>
<dbReference type="PANTHER" id="PTHR47197">
    <property type="entry name" value="PROTEIN NIRF"/>
    <property type="match status" value="1"/>
</dbReference>
<feature type="chain" id="PRO_5019521983" evidence="1">
    <location>
        <begin position="41"/>
        <end position="403"/>
    </location>
</feature>
<evidence type="ECO:0000256" key="1">
    <source>
        <dbReference type="SAM" id="SignalP"/>
    </source>
</evidence>
<dbReference type="AlphaFoldDB" id="A0A403MPK5"/>
<keyword evidence="1" id="KW-0732">Signal</keyword>
<dbReference type="EMBL" id="RVHM01000084">
    <property type="protein sequence ID" value="MLV00222.1"/>
    <property type="molecule type" value="Genomic_DNA"/>
</dbReference>
<name>A0A403MPK5_SALET</name>
<proteinExistence type="predicted"/>
<accession>A0A403MPK5</accession>
<dbReference type="InterPro" id="IPR011048">
    <property type="entry name" value="Haem_d1_sf"/>
</dbReference>
<reference evidence="2" key="1">
    <citation type="submission" date="2018-07" db="EMBL/GenBank/DDBJ databases">
        <authorList>
            <person name="Ashton P.M."/>
            <person name="Dallman T."/>
            <person name="Nair S."/>
            <person name="De Pinna E."/>
            <person name="Peters T."/>
            <person name="Grant K."/>
        </authorList>
    </citation>
    <scope>NUCLEOTIDE SEQUENCE [LARGE SCALE GENOMIC DNA]</scope>
    <source>
        <strain evidence="2">157339</strain>
    </source>
</reference>
<evidence type="ECO:0000313" key="2">
    <source>
        <dbReference type="EMBL" id="MLV00222.1"/>
    </source>
</evidence>
<dbReference type="InterPro" id="IPR015943">
    <property type="entry name" value="WD40/YVTN_repeat-like_dom_sf"/>
</dbReference>